<organism evidence="3 4">
    <name type="scientific">Leptolinea tardivitalis</name>
    <dbReference type="NCBI Taxonomy" id="229920"/>
    <lineage>
        <taxon>Bacteria</taxon>
        <taxon>Bacillati</taxon>
        <taxon>Chloroflexota</taxon>
        <taxon>Anaerolineae</taxon>
        <taxon>Anaerolineales</taxon>
        <taxon>Anaerolineaceae</taxon>
        <taxon>Leptolinea</taxon>
    </lineage>
</organism>
<keyword evidence="4" id="KW-1185">Reference proteome</keyword>
<accession>A0A0P6XVE8</accession>
<dbReference type="GO" id="GO:0005524">
    <property type="term" value="F:ATP binding"/>
    <property type="evidence" value="ECO:0007669"/>
    <property type="project" value="UniProtKB-UniRule"/>
</dbReference>
<dbReference type="InterPro" id="IPR003781">
    <property type="entry name" value="CoA-bd"/>
</dbReference>
<proteinExistence type="predicted"/>
<dbReference type="SUPFAM" id="SSF52210">
    <property type="entry name" value="Succinyl-CoA synthetase domains"/>
    <property type="match status" value="2"/>
</dbReference>
<dbReference type="SUPFAM" id="SSF56059">
    <property type="entry name" value="Glutathione synthetase ATP-binding domain-like"/>
    <property type="match status" value="1"/>
</dbReference>
<feature type="domain" description="ATP-grasp" evidence="2">
    <location>
        <begin position="488"/>
        <end position="681"/>
    </location>
</feature>
<dbReference type="InterPro" id="IPR013815">
    <property type="entry name" value="ATP_grasp_subdomain_1"/>
</dbReference>
<comment type="caution">
    <text evidence="3">The sequence shown here is derived from an EMBL/GenBank/DDBJ whole genome shotgun (WGS) entry which is preliminary data.</text>
</comment>
<dbReference type="Gene3D" id="3.30.1490.20">
    <property type="entry name" value="ATP-grasp fold, A domain"/>
    <property type="match status" value="1"/>
</dbReference>
<keyword evidence="1" id="KW-0547">Nucleotide-binding</keyword>
<evidence type="ECO:0000256" key="1">
    <source>
        <dbReference type="PROSITE-ProRule" id="PRU00409"/>
    </source>
</evidence>
<dbReference type="InterPro" id="IPR016102">
    <property type="entry name" value="Succinyl-CoA_synth-like"/>
</dbReference>
<dbReference type="Pfam" id="PF13549">
    <property type="entry name" value="ATP-grasp_5"/>
    <property type="match status" value="1"/>
</dbReference>
<dbReference type="Gene3D" id="3.40.50.720">
    <property type="entry name" value="NAD(P)-binding Rossmann-like Domain"/>
    <property type="match status" value="1"/>
</dbReference>
<dbReference type="PROSITE" id="PS50975">
    <property type="entry name" value="ATP_GRASP"/>
    <property type="match status" value="1"/>
</dbReference>
<dbReference type="AlphaFoldDB" id="A0A0P6XVE8"/>
<name>A0A0P6XVE8_9CHLR</name>
<dbReference type="STRING" id="229920.ADM99_03810"/>
<dbReference type="SUPFAM" id="SSF51735">
    <property type="entry name" value="NAD(P)-binding Rossmann-fold domains"/>
    <property type="match status" value="1"/>
</dbReference>
<evidence type="ECO:0000313" key="4">
    <source>
        <dbReference type="Proteomes" id="UP000050430"/>
    </source>
</evidence>
<reference evidence="3 4" key="1">
    <citation type="submission" date="2015-07" db="EMBL/GenBank/DDBJ databases">
        <title>Genome sequence of Leptolinea tardivitalis DSM 16556.</title>
        <authorList>
            <person name="Hemp J."/>
            <person name="Ward L.M."/>
            <person name="Pace L.A."/>
            <person name="Fischer W.W."/>
        </authorList>
    </citation>
    <scope>NUCLEOTIDE SEQUENCE [LARGE SCALE GENOMIC DNA]</scope>
    <source>
        <strain evidence="3 4">YMTK-2</strain>
    </source>
</reference>
<dbReference type="InterPro" id="IPR032875">
    <property type="entry name" value="Succ_CoA_lig_flav_dom"/>
</dbReference>
<keyword evidence="1" id="KW-0067">ATP-binding</keyword>
<dbReference type="Pfam" id="PF13380">
    <property type="entry name" value="CoA_binding_2"/>
    <property type="match status" value="1"/>
</dbReference>
<sequence length="682" mass="73400">MLKNLLEPKSIAVIGASEDVSKPGGRLTKNILTKGFNGNLYLVNPKGGMIQGVKAYPSIPELPEAPDLALIGVPAKFVRASLEELAAIGSKIVVVLSAGFGELGPEGKKEEKLLAEIATKHGILLLGPNCSGIMTYAHASKFTGAAFNLVRGGIDFISGSGATVDFLAEHAMRRGLTFNSFLTVGNSAQSGVPDIMEIYDDGYGPDSSKIMITYQESIVNPQKFLKAARSLNKKGCLVAGIKAGTTQAGSRAAASHTGAMATNDTAVQALFDKAGVIRVSSRMELVDVAMILQCVKGRTDGKRIAIVTDAGGPGVMLADELNRQGFEVPPYNERIRQRLAEVLPPGAGLNNPADCLPSINGPVMEKVLNILMEEVKDDYDFIVFMMGDSGLSDNWEIYRVLDDAMHKSPIPIIPSMVSVLSSEVPLRKFREVGGCYFEDEVYLARALSRVVNRPKIYEPESGAVGYDRVKISHLMDDQHGALTPQVTREVLQAAGVRFPGQIELTDKAGLKNVPFAFPWVLKVMGPLHKSDVGGVRVNINNLSDAEKTWDELMKIKDASGVLVQQMVKGTEVIIGANREEGYGHLVAFGLGGIYTEALKDVQFALAPLGKEEAGRMIQSIRSLALLKGVRGEPGMDLETLQDILVRIGLLVTDFPSIRELDLNPVKGYGKDIFTVDARIIVD</sequence>
<dbReference type="Pfam" id="PF13607">
    <property type="entry name" value="Succ_CoA_lig"/>
    <property type="match status" value="1"/>
</dbReference>
<dbReference type="SMART" id="SM00881">
    <property type="entry name" value="CoA_binding"/>
    <property type="match status" value="1"/>
</dbReference>
<dbReference type="Gene3D" id="3.40.50.261">
    <property type="entry name" value="Succinyl-CoA synthetase domains"/>
    <property type="match status" value="2"/>
</dbReference>
<dbReference type="EMBL" id="LGCK01000006">
    <property type="protein sequence ID" value="KPL73347.1"/>
    <property type="molecule type" value="Genomic_DNA"/>
</dbReference>
<dbReference type="Gene3D" id="3.30.470.20">
    <property type="entry name" value="ATP-grasp fold, B domain"/>
    <property type="match status" value="1"/>
</dbReference>
<dbReference type="Proteomes" id="UP000050430">
    <property type="component" value="Unassembled WGS sequence"/>
</dbReference>
<dbReference type="PANTHER" id="PTHR42793">
    <property type="entry name" value="COA BINDING DOMAIN CONTAINING PROTEIN"/>
    <property type="match status" value="1"/>
</dbReference>
<protein>
    <recommendedName>
        <fullName evidence="2">ATP-grasp domain-containing protein</fullName>
    </recommendedName>
</protein>
<dbReference type="PANTHER" id="PTHR42793:SF1">
    <property type="entry name" value="PEPTIDYL-LYSINE N-ACETYLTRANSFERASE PATZ"/>
    <property type="match status" value="1"/>
</dbReference>
<evidence type="ECO:0000313" key="3">
    <source>
        <dbReference type="EMBL" id="KPL73347.1"/>
    </source>
</evidence>
<dbReference type="InterPro" id="IPR011761">
    <property type="entry name" value="ATP-grasp"/>
</dbReference>
<dbReference type="RefSeq" id="WP_062421765.1">
    <property type="nucleotide sequence ID" value="NZ_BBYA01000009.1"/>
</dbReference>
<evidence type="ECO:0000259" key="2">
    <source>
        <dbReference type="PROSITE" id="PS50975"/>
    </source>
</evidence>
<gene>
    <name evidence="3" type="ORF">ADM99_03810</name>
</gene>
<dbReference type="GO" id="GO:0046872">
    <property type="term" value="F:metal ion binding"/>
    <property type="evidence" value="ECO:0007669"/>
    <property type="project" value="InterPro"/>
</dbReference>
<dbReference type="OrthoDB" id="9807426at2"/>
<dbReference type="InterPro" id="IPR036291">
    <property type="entry name" value="NAD(P)-bd_dom_sf"/>
</dbReference>